<dbReference type="EMBL" id="MU274904">
    <property type="protein sequence ID" value="KAI0092221.1"/>
    <property type="molecule type" value="Genomic_DNA"/>
</dbReference>
<evidence type="ECO:0000313" key="1">
    <source>
        <dbReference type="EMBL" id="KAI0092221.1"/>
    </source>
</evidence>
<evidence type="ECO:0000313" key="2">
    <source>
        <dbReference type="Proteomes" id="UP001055072"/>
    </source>
</evidence>
<comment type="caution">
    <text evidence="1">The sequence shown here is derived from an EMBL/GenBank/DDBJ whole genome shotgun (WGS) entry which is preliminary data.</text>
</comment>
<proteinExistence type="predicted"/>
<dbReference type="Proteomes" id="UP001055072">
    <property type="component" value="Unassembled WGS sequence"/>
</dbReference>
<sequence>MSGIPPHLDVEPGTPVGEWAVKTTSALQSETAETANASSMNPTTAQLLEEKSTHPGTTAETSTTSNDSTPGSEFPGAFPNKQSKPVGSEITDTVTQTANKVAQAVTQTAQVYVPAAAEKIGQYMPKSVADKMSEYIPGMSNPQGTVRASEHDILHIKSMPSTELTGAHAGEHVGGVGSLPGSLGERSVTKLPDERMETATPATVAGAAVAATETAKGTAEEAQSTAHDTMDRIMHGGHSTAVTASTVPSRELEGAKPGDHSSGVGALPGSLNEPGVAILPDERRHSGHGAHPGHKGKHGAAVHPNEHLAGEIGPSLAAQGTPSKTGETTHLAEPARQEGIASHQPRQSETKEEKKEEEKAGAAAVGAAVGEKAVKDEHAKDQEKETGAGPLNKHQHEEMQADLRHVNLTPRIHALGLKGEHWAGKDPGSERYRRGEDIDLAEGDMYQTDYHPAALHPLDADYSKEPKVERDRRRDPAGEKEQEKPLTGASHADSKMASHAGGTSTATEETEKAKKVGFMTKMKGEAKILLGKVEGKKGHEKVLEGQRIKAGETTTAQ</sequence>
<organism evidence="1 2">
    <name type="scientific">Irpex rosettiformis</name>
    <dbReference type="NCBI Taxonomy" id="378272"/>
    <lineage>
        <taxon>Eukaryota</taxon>
        <taxon>Fungi</taxon>
        <taxon>Dikarya</taxon>
        <taxon>Basidiomycota</taxon>
        <taxon>Agaricomycotina</taxon>
        <taxon>Agaricomycetes</taxon>
        <taxon>Polyporales</taxon>
        <taxon>Irpicaceae</taxon>
        <taxon>Irpex</taxon>
    </lineage>
</organism>
<name>A0ACB8UD98_9APHY</name>
<accession>A0ACB8UD98</accession>
<keyword evidence="2" id="KW-1185">Reference proteome</keyword>
<reference evidence="1" key="1">
    <citation type="journal article" date="2021" name="Environ. Microbiol.">
        <title>Gene family expansions and transcriptome signatures uncover fungal adaptations to wood decay.</title>
        <authorList>
            <person name="Hage H."/>
            <person name="Miyauchi S."/>
            <person name="Viragh M."/>
            <person name="Drula E."/>
            <person name="Min B."/>
            <person name="Chaduli D."/>
            <person name="Navarro D."/>
            <person name="Favel A."/>
            <person name="Norest M."/>
            <person name="Lesage-Meessen L."/>
            <person name="Balint B."/>
            <person name="Merenyi Z."/>
            <person name="de Eugenio L."/>
            <person name="Morin E."/>
            <person name="Martinez A.T."/>
            <person name="Baldrian P."/>
            <person name="Stursova M."/>
            <person name="Martinez M.J."/>
            <person name="Novotny C."/>
            <person name="Magnuson J.K."/>
            <person name="Spatafora J.W."/>
            <person name="Maurice S."/>
            <person name="Pangilinan J."/>
            <person name="Andreopoulos W."/>
            <person name="LaButti K."/>
            <person name="Hundley H."/>
            <person name="Na H."/>
            <person name="Kuo A."/>
            <person name="Barry K."/>
            <person name="Lipzen A."/>
            <person name="Henrissat B."/>
            <person name="Riley R."/>
            <person name="Ahrendt S."/>
            <person name="Nagy L.G."/>
            <person name="Grigoriev I.V."/>
            <person name="Martin F."/>
            <person name="Rosso M.N."/>
        </authorList>
    </citation>
    <scope>NUCLEOTIDE SEQUENCE</scope>
    <source>
        <strain evidence="1">CBS 384.51</strain>
    </source>
</reference>
<gene>
    <name evidence="1" type="ORF">BDY19DRAFT_928909</name>
</gene>
<protein>
    <submittedName>
        <fullName evidence="1">Uncharacterized protein</fullName>
    </submittedName>
</protein>